<proteinExistence type="predicted"/>
<evidence type="ECO:0000313" key="1">
    <source>
        <dbReference type="Proteomes" id="UP000827889"/>
    </source>
</evidence>
<keyword evidence="1" id="KW-1185">Reference proteome</keyword>
<accession>A0ABM3HTD7</accession>
<dbReference type="RefSeq" id="XP_048139857.1">
    <property type="nucleotide sequence ID" value="XM_048283900.1"/>
</dbReference>
<gene>
    <name evidence="2" type="primary">LOC125316204</name>
</gene>
<protein>
    <submittedName>
        <fullName evidence="2">U11/U12 small nuclear ribonucleoprotein 48 kDa protein-like</fullName>
    </submittedName>
</protein>
<sequence length="231" mass="25605">MPPESLFGHYLSCPTPLDLDSSLQSLNYPKTLEPSDDNPRFVGAASGPGSELCLTLDGYGDFGSNLFYEDCPGAVSFLVEDSDARRTFTLPGVLSIECGNFGTDGDVDIEEVENLCVSVLPSELWSAQREIEEWRDYPKWYLYNVLRVISAVGLVKESALRRWVIVNSVRFGVVIDVAMGDHIFTLFTLCLKAIVREGVSLLKTRDLEGNKGCSSEFKCPNLIQVMMWLAS</sequence>
<organism evidence="1 2">
    <name type="scientific">Rhodamnia argentea</name>
    <dbReference type="NCBI Taxonomy" id="178133"/>
    <lineage>
        <taxon>Eukaryota</taxon>
        <taxon>Viridiplantae</taxon>
        <taxon>Streptophyta</taxon>
        <taxon>Embryophyta</taxon>
        <taxon>Tracheophyta</taxon>
        <taxon>Spermatophyta</taxon>
        <taxon>Magnoliopsida</taxon>
        <taxon>eudicotyledons</taxon>
        <taxon>Gunneridae</taxon>
        <taxon>Pentapetalae</taxon>
        <taxon>rosids</taxon>
        <taxon>malvids</taxon>
        <taxon>Myrtales</taxon>
        <taxon>Myrtaceae</taxon>
        <taxon>Myrtoideae</taxon>
        <taxon>Myrteae</taxon>
        <taxon>Australasian group</taxon>
        <taxon>Rhodamnia</taxon>
    </lineage>
</organism>
<dbReference type="Proteomes" id="UP000827889">
    <property type="component" value="Chromosome 1"/>
</dbReference>
<name>A0ABM3HTD7_9MYRT</name>
<dbReference type="GeneID" id="125316204"/>
<evidence type="ECO:0000313" key="2">
    <source>
        <dbReference type="RefSeq" id="XP_048139857.1"/>
    </source>
</evidence>
<reference evidence="1" key="1">
    <citation type="submission" date="2025-05" db="UniProtKB">
        <authorList>
            <consortium name="RefSeq"/>
        </authorList>
    </citation>
    <scope>NUCLEOTIDE SEQUENCE [LARGE SCALE GENOMIC DNA]</scope>
</reference>
<reference evidence="2" key="2">
    <citation type="submission" date="2025-08" db="UniProtKB">
        <authorList>
            <consortium name="RefSeq"/>
        </authorList>
    </citation>
    <scope>IDENTIFICATION</scope>
    <source>
        <tissue evidence="2">Leaf</tissue>
    </source>
</reference>